<dbReference type="AlphaFoldDB" id="A0A2H0VCI4"/>
<organism evidence="9 10">
    <name type="scientific">Candidatus Doudnabacteria bacterium CG10_big_fil_rev_8_21_14_0_10_41_10</name>
    <dbReference type="NCBI Taxonomy" id="1974551"/>
    <lineage>
        <taxon>Bacteria</taxon>
        <taxon>Candidatus Doudnaibacteriota</taxon>
    </lineage>
</organism>
<evidence type="ECO:0000256" key="1">
    <source>
        <dbReference type="ARBA" id="ARBA00022491"/>
    </source>
</evidence>
<dbReference type="Pfam" id="PF22811">
    <property type="entry name" value="Zn_ribbon_NrdR"/>
    <property type="match status" value="1"/>
</dbReference>
<evidence type="ECO:0000256" key="3">
    <source>
        <dbReference type="ARBA" id="ARBA00022840"/>
    </source>
</evidence>
<dbReference type="EMBL" id="PFAJ01000062">
    <property type="protein sequence ID" value="PIR96783.1"/>
    <property type="molecule type" value="Genomic_DNA"/>
</dbReference>
<keyword evidence="3 7" id="KW-0067">ATP-binding</keyword>
<evidence type="ECO:0000313" key="10">
    <source>
        <dbReference type="Proteomes" id="UP000230557"/>
    </source>
</evidence>
<comment type="caution">
    <text evidence="9">The sequence shown here is derived from an EMBL/GenBank/DDBJ whole genome shotgun (WGS) entry which is preliminary data.</text>
</comment>
<evidence type="ECO:0000313" key="9">
    <source>
        <dbReference type="EMBL" id="PIR96783.1"/>
    </source>
</evidence>
<proteinExistence type="inferred from homology"/>
<dbReference type="InterPro" id="IPR005144">
    <property type="entry name" value="ATP-cone_dom"/>
</dbReference>
<dbReference type="Proteomes" id="UP000230557">
    <property type="component" value="Unassembled WGS sequence"/>
</dbReference>
<dbReference type="Pfam" id="PF03477">
    <property type="entry name" value="ATP-cone"/>
    <property type="match status" value="1"/>
</dbReference>
<keyword evidence="7" id="KW-0479">Metal-binding</keyword>
<name>A0A2H0VCI4_9BACT</name>
<evidence type="ECO:0000256" key="4">
    <source>
        <dbReference type="ARBA" id="ARBA00023015"/>
    </source>
</evidence>
<dbReference type="PROSITE" id="PS51161">
    <property type="entry name" value="ATP_CONE"/>
    <property type="match status" value="1"/>
</dbReference>
<keyword evidence="1 7" id="KW-0678">Repressor</keyword>
<dbReference type="InterPro" id="IPR055173">
    <property type="entry name" value="NrdR-like_N"/>
</dbReference>
<gene>
    <name evidence="7" type="primary">nrdR</name>
    <name evidence="9" type="ORF">COT91_04760</name>
</gene>
<dbReference type="PANTHER" id="PTHR30455:SF2">
    <property type="entry name" value="TRANSCRIPTIONAL REPRESSOR NRDR"/>
    <property type="match status" value="1"/>
</dbReference>
<reference evidence="10" key="1">
    <citation type="submission" date="2017-09" db="EMBL/GenBank/DDBJ databases">
        <title>Depth-based differentiation of microbial function through sediment-hosted aquifers and enrichment of novel symbionts in the deep terrestrial subsurface.</title>
        <authorList>
            <person name="Probst A.J."/>
            <person name="Ladd B."/>
            <person name="Jarett J.K."/>
            <person name="Geller-Mcgrath D.E."/>
            <person name="Sieber C.M.K."/>
            <person name="Emerson J.B."/>
            <person name="Anantharaman K."/>
            <person name="Thomas B.C."/>
            <person name="Malmstrom R."/>
            <person name="Stieglmeier M."/>
            <person name="Klingl A."/>
            <person name="Woyke T."/>
            <person name="Ryan C.M."/>
            <person name="Banfield J.F."/>
        </authorList>
    </citation>
    <scope>NUCLEOTIDE SEQUENCE [LARGE SCALE GENOMIC DNA]</scope>
</reference>
<evidence type="ECO:0000256" key="2">
    <source>
        <dbReference type="ARBA" id="ARBA00022741"/>
    </source>
</evidence>
<keyword evidence="4 7" id="KW-0805">Transcription regulation</keyword>
<feature type="domain" description="ATP-cone" evidence="8">
    <location>
        <begin position="49"/>
        <end position="140"/>
    </location>
</feature>
<sequence length="148" mass="17279">MQCPKCLHDDTKVLESRVATDGYAIRRRRECQKCKFRFSTQEQMEILDLIVVKRNGERQPYSKEKLISGLSRALEKRSFTQDAFKKLVAAIEQEVSNFASGSEITSQKVGEIVMKQMKKVDQVAYIRFASVYRKFEDVDEFKKELKKL</sequence>
<comment type="cofactor">
    <cofactor evidence="7">
        <name>Zn(2+)</name>
        <dbReference type="ChEBI" id="CHEBI:29105"/>
    </cofactor>
    <text evidence="7">Binds 1 zinc ion.</text>
</comment>
<dbReference type="PANTHER" id="PTHR30455">
    <property type="entry name" value="TRANSCRIPTIONAL REPRESSOR NRDR"/>
    <property type="match status" value="1"/>
</dbReference>
<comment type="similarity">
    <text evidence="7">Belongs to the NrdR family.</text>
</comment>
<evidence type="ECO:0000256" key="5">
    <source>
        <dbReference type="ARBA" id="ARBA00023125"/>
    </source>
</evidence>
<dbReference type="InterPro" id="IPR003796">
    <property type="entry name" value="RNR_NrdR-like"/>
</dbReference>
<keyword evidence="6 7" id="KW-0804">Transcription</keyword>
<dbReference type="GO" id="GO:0008270">
    <property type="term" value="F:zinc ion binding"/>
    <property type="evidence" value="ECO:0007669"/>
    <property type="project" value="UniProtKB-UniRule"/>
</dbReference>
<protein>
    <recommendedName>
        <fullName evidence="7">Transcriptional repressor NrdR</fullName>
    </recommendedName>
</protein>
<dbReference type="HAMAP" id="MF_00440">
    <property type="entry name" value="NrdR"/>
    <property type="match status" value="1"/>
</dbReference>
<keyword evidence="7" id="KW-0863">Zinc-finger</keyword>
<comment type="function">
    <text evidence="7">Negatively regulates transcription of bacterial ribonucleotide reductase nrd genes and operons by binding to NrdR-boxes.</text>
</comment>
<accession>A0A2H0VCI4</accession>
<keyword evidence="2 7" id="KW-0547">Nucleotide-binding</keyword>
<dbReference type="NCBIfam" id="TIGR00244">
    <property type="entry name" value="transcriptional regulator NrdR"/>
    <property type="match status" value="1"/>
</dbReference>
<evidence type="ECO:0000256" key="6">
    <source>
        <dbReference type="ARBA" id="ARBA00023163"/>
    </source>
</evidence>
<feature type="zinc finger region" evidence="7">
    <location>
        <begin position="3"/>
        <end position="34"/>
    </location>
</feature>
<keyword evidence="5 7" id="KW-0238">DNA-binding</keyword>
<dbReference type="GO" id="GO:0003677">
    <property type="term" value="F:DNA binding"/>
    <property type="evidence" value="ECO:0007669"/>
    <property type="project" value="UniProtKB-KW"/>
</dbReference>
<evidence type="ECO:0000259" key="8">
    <source>
        <dbReference type="PROSITE" id="PS51161"/>
    </source>
</evidence>
<evidence type="ECO:0000256" key="7">
    <source>
        <dbReference type="HAMAP-Rule" id="MF_00440"/>
    </source>
</evidence>
<dbReference type="GO" id="GO:0045892">
    <property type="term" value="P:negative regulation of DNA-templated transcription"/>
    <property type="evidence" value="ECO:0007669"/>
    <property type="project" value="UniProtKB-UniRule"/>
</dbReference>
<keyword evidence="7" id="KW-0862">Zinc</keyword>
<dbReference type="GO" id="GO:0005524">
    <property type="term" value="F:ATP binding"/>
    <property type="evidence" value="ECO:0007669"/>
    <property type="project" value="UniProtKB-UniRule"/>
</dbReference>